<accession>A0A165QEC7</accession>
<dbReference type="Gene3D" id="3.30.450.150">
    <property type="entry name" value="Haem-degrading domain"/>
    <property type="match status" value="1"/>
</dbReference>
<dbReference type="Proteomes" id="UP000077266">
    <property type="component" value="Unassembled WGS sequence"/>
</dbReference>
<evidence type="ECO:0000313" key="1">
    <source>
        <dbReference type="EMBL" id="KZW03485.1"/>
    </source>
</evidence>
<dbReference type="InParanoid" id="A0A165QEC7"/>
<sequence>MKPDSELVDIITAQEKEIVWDKFTTEEAWAVGSTIRELFKSSYKPQAHGAQLGIAVLRSRM</sequence>
<dbReference type="OrthoDB" id="2209940at2759"/>
<keyword evidence="2" id="KW-1185">Reference proteome</keyword>
<reference evidence="1 2" key="1">
    <citation type="journal article" date="2016" name="Mol. Biol. Evol.">
        <title>Comparative Genomics of Early-Diverging Mushroom-Forming Fungi Provides Insights into the Origins of Lignocellulose Decay Capabilities.</title>
        <authorList>
            <person name="Nagy L.G."/>
            <person name="Riley R."/>
            <person name="Tritt A."/>
            <person name="Adam C."/>
            <person name="Daum C."/>
            <person name="Floudas D."/>
            <person name="Sun H."/>
            <person name="Yadav J.S."/>
            <person name="Pangilinan J."/>
            <person name="Larsson K.H."/>
            <person name="Matsuura K."/>
            <person name="Barry K."/>
            <person name="Labutti K."/>
            <person name="Kuo R."/>
            <person name="Ohm R.A."/>
            <person name="Bhattacharya S.S."/>
            <person name="Shirouzu T."/>
            <person name="Yoshinaga Y."/>
            <person name="Martin F.M."/>
            <person name="Grigoriev I.V."/>
            <person name="Hibbett D.S."/>
        </authorList>
    </citation>
    <scope>NUCLEOTIDE SEQUENCE [LARGE SCALE GENOMIC DNA]</scope>
    <source>
        <strain evidence="1 2">HHB12029</strain>
    </source>
</reference>
<dbReference type="InterPro" id="IPR038084">
    <property type="entry name" value="PduO/GlcC-like_sf"/>
</dbReference>
<name>A0A165QEC7_EXIGL</name>
<organism evidence="1 2">
    <name type="scientific">Exidia glandulosa HHB12029</name>
    <dbReference type="NCBI Taxonomy" id="1314781"/>
    <lineage>
        <taxon>Eukaryota</taxon>
        <taxon>Fungi</taxon>
        <taxon>Dikarya</taxon>
        <taxon>Basidiomycota</taxon>
        <taxon>Agaricomycotina</taxon>
        <taxon>Agaricomycetes</taxon>
        <taxon>Auriculariales</taxon>
        <taxon>Exidiaceae</taxon>
        <taxon>Exidia</taxon>
    </lineage>
</organism>
<evidence type="ECO:0000313" key="2">
    <source>
        <dbReference type="Proteomes" id="UP000077266"/>
    </source>
</evidence>
<proteinExistence type="predicted"/>
<dbReference type="AlphaFoldDB" id="A0A165QEC7"/>
<protein>
    <submittedName>
        <fullName evidence="1">Uncharacterized protein</fullName>
    </submittedName>
</protein>
<dbReference type="EMBL" id="KV425883">
    <property type="protein sequence ID" value="KZW03485.1"/>
    <property type="molecule type" value="Genomic_DNA"/>
</dbReference>
<gene>
    <name evidence="1" type="ORF">EXIGLDRAFT_758836</name>
</gene>